<feature type="coiled-coil region" evidence="1">
    <location>
        <begin position="125"/>
        <end position="152"/>
    </location>
</feature>
<keyword evidence="1" id="KW-0175">Coiled coil</keyword>
<dbReference type="Pfam" id="PF00773">
    <property type="entry name" value="RNB"/>
    <property type="match status" value="2"/>
</dbReference>
<gene>
    <name evidence="4" type="ORF">MUN46_001325</name>
</gene>
<organism evidence="4 5">
    <name type="scientific">Mesosutterella faecium</name>
    <dbReference type="NCBI Taxonomy" id="2925194"/>
    <lineage>
        <taxon>Bacteria</taxon>
        <taxon>Pseudomonadati</taxon>
        <taxon>Pseudomonadota</taxon>
        <taxon>Betaproteobacteria</taxon>
        <taxon>Burkholderiales</taxon>
        <taxon>Sutterellaceae</taxon>
        <taxon>Mesosutterella</taxon>
    </lineage>
</organism>
<proteinExistence type="predicted"/>
<evidence type="ECO:0000313" key="4">
    <source>
        <dbReference type="EMBL" id="MDL2058598.1"/>
    </source>
</evidence>
<comment type="caution">
    <text evidence="4">The sequence shown here is derived from an EMBL/GenBank/DDBJ whole genome shotgun (WGS) entry which is preliminary data.</text>
</comment>
<dbReference type="PANTHER" id="PTHR23355:SF9">
    <property type="entry name" value="DIS3-LIKE EXONUCLEASE 2"/>
    <property type="match status" value="1"/>
</dbReference>
<evidence type="ECO:0000313" key="5">
    <source>
        <dbReference type="Proteomes" id="UP001165481"/>
    </source>
</evidence>
<feature type="domain" description="RNB" evidence="3">
    <location>
        <begin position="239"/>
        <end position="518"/>
    </location>
</feature>
<dbReference type="EMBL" id="JAKZJU020000001">
    <property type="protein sequence ID" value="MDL2058598.1"/>
    <property type="molecule type" value="Genomic_DNA"/>
</dbReference>
<dbReference type="InterPro" id="IPR050180">
    <property type="entry name" value="RNR_Ribonuclease"/>
</dbReference>
<evidence type="ECO:0000256" key="2">
    <source>
        <dbReference type="SAM" id="MobiDB-lite"/>
    </source>
</evidence>
<sequence>MTNLFFDDNGSFKAGAVLSADKNTYQVELPTGRRTKVKQAKTYFEFASPAPAQFMEQAQAKASELDPSFLWEVAPQEEFAYEDLAREYYGGEPSPVERGALLLALFNNPVYFYRKGRGRFRPAPEETLKRALEALERRRRQEERRREITAELVAGRVPPEIAADPVGLLVHPDKNSIEWKALCDAAAETRRTPLKLLLSVKAIGSPWQWHVRSFYEENFPEGAGFPDDLPQPPHNDWAELPLSDAAPFSIDDSSTTEIDDATSVTPLGNGRTRIGIHIAAPSLGMKRGDAMDQFVRGRMSTVYAPGLKTTMLPESWVKAFSLDEGKISPCLSLYAVVDDATFSVLSTDTRLERVRMDVNLRYDQWDGQVTEEAIESGSLTIPHASDITYLWRFARHLQAEREKVRGRPEPRGKIDWYFDLEGEGEDAVIHVKGRRRGEPLDLLVGESMIFANSTWGSWLEEHETAGIYRSQRMGRVRMSTTGGPHDGLGVARYSWCTSPLRRYVDLVNQQQIIAVVMGEKPPYERNDADFFSIVETFETIYESYKSFQIRMERYWSLRWIEQEGLRSIEAAVVKDDLVRIDGLPFMQRVPGLPELERGQRVMLDVIALDYVDLVLEVKLREVRGGREELGDPEEDPEQEPLPQPQVPQEQEPGDAPAQADPQPQPGPRP</sequence>
<feature type="compositionally biased region" description="Low complexity" evidence="2">
    <location>
        <begin position="646"/>
        <end position="661"/>
    </location>
</feature>
<dbReference type="InterPro" id="IPR012340">
    <property type="entry name" value="NA-bd_OB-fold"/>
</dbReference>
<dbReference type="SUPFAM" id="SSF50249">
    <property type="entry name" value="Nucleic acid-binding proteins"/>
    <property type="match status" value="1"/>
</dbReference>
<reference evidence="4" key="1">
    <citation type="submission" date="2023-03" db="EMBL/GenBank/DDBJ databases">
        <title>Mesosutterella sp. nov. isolated from porcine feces.</title>
        <authorList>
            <person name="Yu S."/>
        </authorList>
    </citation>
    <scope>NUCLEOTIDE SEQUENCE</scope>
    <source>
        <strain evidence="4">AGMB02718</strain>
    </source>
</reference>
<dbReference type="Proteomes" id="UP001165481">
    <property type="component" value="Unassembled WGS sequence"/>
</dbReference>
<dbReference type="InterPro" id="IPR001900">
    <property type="entry name" value="RNase_II/R"/>
</dbReference>
<dbReference type="PANTHER" id="PTHR23355">
    <property type="entry name" value="RIBONUCLEASE"/>
    <property type="match status" value="1"/>
</dbReference>
<name>A0ABT7IJQ1_9BURK</name>
<dbReference type="SMART" id="SM00955">
    <property type="entry name" value="RNB"/>
    <property type="match status" value="1"/>
</dbReference>
<evidence type="ECO:0000259" key="3">
    <source>
        <dbReference type="SMART" id="SM00955"/>
    </source>
</evidence>
<keyword evidence="5" id="KW-1185">Reference proteome</keyword>
<evidence type="ECO:0000256" key="1">
    <source>
        <dbReference type="SAM" id="Coils"/>
    </source>
</evidence>
<protein>
    <submittedName>
        <fullName evidence="4">RNB domain-containing ribonuclease</fullName>
    </submittedName>
</protein>
<dbReference type="RefSeq" id="WP_243375812.1">
    <property type="nucleotide sequence ID" value="NZ_JAKZJU020000001.1"/>
</dbReference>
<feature type="region of interest" description="Disordered" evidence="2">
    <location>
        <begin position="624"/>
        <end position="669"/>
    </location>
</feature>
<accession>A0ABT7IJQ1</accession>